<dbReference type="InterPro" id="IPR032466">
    <property type="entry name" value="Metal_Hydrolase"/>
</dbReference>
<dbReference type="NCBIfam" id="NF005540">
    <property type="entry name" value="PRK07203.1"/>
    <property type="match status" value="1"/>
</dbReference>
<dbReference type="InterPro" id="IPR006680">
    <property type="entry name" value="Amidohydro-rel"/>
</dbReference>
<evidence type="ECO:0000259" key="4">
    <source>
        <dbReference type="Pfam" id="PF01979"/>
    </source>
</evidence>
<feature type="domain" description="Amidohydrolase-related" evidence="4">
    <location>
        <begin position="63"/>
        <end position="422"/>
    </location>
</feature>
<dbReference type="SUPFAM" id="SSF51338">
    <property type="entry name" value="Composite domain of metallo-dependent hydrolases"/>
    <property type="match status" value="1"/>
</dbReference>
<gene>
    <name evidence="6" type="ORF">COLAER_01116</name>
</gene>
<dbReference type="InterPro" id="IPR017700">
    <property type="entry name" value="Aminohydrolase_SsnA"/>
</dbReference>
<evidence type="ECO:0000256" key="2">
    <source>
        <dbReference type="ARBA" id="ARBA00022801"/>
    </source>
</evidence>
<dbReference type="Pfam" id="PF22039">
    <property type="entry name" value="HUTI_composite_bact"/>
    <property type="match status" value="1"/>
</dbReference>
<dbReference type="Gene3D" id="2.30.40.10">
    <property type="entry name" value="Urease, subunit C, domain 1"/>
    <property type="match status" value="1"/>
</dbReference>
<dbReference type="Proteomes" id="UP000002979">
    <property type="component" value="Unassembled WGS sequence"/>
</dbReference>
<dbReference type="InterPro" id="IPR054418">
    <property type="entry name" value="MQNX/HUTI_composite_N"/>
</dbReference>
<dbReference type="GO" id="GO:0016810">
    <property type="term" value="F:hydrolase activity, acting on carbon-nitrogen (but not peptide) bonds"/>
    <property type="evidence" value="ECO:0007669"/>
    <property type="project" value="InterPro"/>
</dbReference>
<comment type="caution">
    <text evidence="6">The sequence shown here is derived from an EMBL/GenBank/DDBJ whole genome shotgun (WGS) entry which is preliminary data.</text>
</comment>
<dbReference type="AlphaFoldDB" id="A4E9L6"/>
<evidence type="ECO:0000259" key="5">
    <source>
        <dbReference type="Pfam" id="PF22039"/>
    </source>
</evidence>
<evidence type="ECO:0000256" key="3">
    <source>
        <dbReference type="ARBA" id="ARBA00022833"/>
    </source>
</evidence>
<keyword evidence="2" id="KW-0378">Hydrolase</keyword>
<dbReference type="PANTHER" id="PTHR43794">
    <property type="entry name" value="AMINOHYDROLASE SSNA-RELATED"/>
    <property type="match status" value="1"/>
</dbReference>
<dbReference type="NCBIfam" id="TIGR03314">
    <property type="entry name" value="Se_ssnA"/>
    <property type="match status" value="1"/>
</dbReference>
<dbReference type="InterPro" id="IPR011059">
    <property type="entry name" value="Metal-dep_hydrolase_composite"/>
</dbReference>
<keyword evidence="1" id="KW-0479">Metal-binding</keyword>
<evidence type="ECO:0000313" key="6">
    <source>
        <dbReference type="EMBL" id="EBA39961.1"/>
    </source>
</evidence>
<organism evidence="6 7">
    <name type="scientific">Collinsella aerofaciens (strain ATCC 25986 / DSM 3979 / JCM 10188 / KCTC 3647 / NCTC 11838 / VPI 1003)</name>
    <dbReference type="NCBI Taxonomy" id="411903"/>
    <lineage>
        <taxon>Bacteria</taxon>
        <taxon>Bacillati</taxon>
        <taxon>Actinomycetota</taxon>
        <taxon>Coriobacteriia</taxon>
        <taxon>Coriobacteriales</taxon>
        <taxon>Coriobacteriaceae</taxon>
        <taxon>Collinsella</taxon>
    </lineage>
</organism>
<dbReference type="EMBL" id="AAVN02000003">
    <property type="protein sequence ID" value="EBA39961.1"/>
    <property type="molecule type" value="Genomic_DNA"/>
</dbReference>
<evidence type="ECO:0000313" key="7">
    <source>
        <dbReference type="Proteomes" id="UP000002979"/>
    </source>
</evidence>
<keyword evidence="3" id="KW-0862">Zinc</keyword>
<reference evidence="6 7" key="1">
    <citation type="submission" date="2007-01" db="EMBL/GenBank/DDBJ databases">
        <title>Draft genome sequence of Collinsella aerofaciens (ATCC 25986).</title>
        <authorList>
            <person name="Sudarsanam P."/>
            <person name="Ley R."/>
            <person name="Guruge J."/>
            <person name="Turnbaugh P.J."/>
            <person name="Mahowald M."/>
            <person name="Liep D."/>
            <person name="Gordon J."/>
        </authorList>
    </citation>
    <scope>NUCLEOTIDE SEQUENCE [LARGE SCALE GENOMIC DNA]</scope>
    <source>
        <strain evidence="7">ATCC 25986 / DSM 3979 / JCM 10188 / KCTC 3647 / NCTC 11838 / VPI 1003</strain>
    </source>
</reference>
<dbReference type="Gene3D" id="3.20.20.140">
    <property type="entry name" value="Metal-dependent hydrolases"/>
    <property type="match status" value="1"/>
</dbReference>
<proteinExistence type="predicted"/>
<accession>A4E9L6</accession>
<dbReference type="InterPro" id="IPR050287">
    <property type="entry name" value="MTA/SAH_deaminase"/>
</dbReference>
<reference evidence="6 7" key="2">
    <citation type="submission" date="2007-04" db="EMBL/GenBank/DDBJ databases">
        <authorList>
            <person name="Fulton L."/>
            <person name="Clifton S."/>
            <person name="Fulton B."/>
            <person name="Xu J."/>
            <person name="Minx P."/>
            <person name="Mardis E.R."/>
            <person name="Wilson R.K."/>
        </authorList>
    </citation>
    <scope>NUCLEOTIDE SEQUENCE [LARGE SCALE GENOMIC DNA]</scope>
    <source>
        <strain evidence="7">ATCC 25986 / DSM 3979 / JCM 10188 / KCTC 3647 / NCTC 11838 / VPI 1003</strain>
    </source>
</reference>
<dbReference type="GO" id="GO:0046872">
    <property type="term" value="F:metal ion binding"/>
    <property type="evidence" value="ECO:0007669"/>
    <property type="project" value="UniProtKB-KW"/>
</dbReference>
<name>A4E9L6_COLAA</name>
<evidence type="ECO:0000256" key="1">
    <source>
        <dbReference type="ARBA" id="ARBA00022723"/>
    </source>
</evidence>
<dbReference type="SUPFAM" id="SSF51556">
    <property type="entry name" value="Metallo-dependent hydrolases"/>
    <property type="match status" value="1"/>
</dbReference>
<dbReference type="Pfam" id="PF01979">
    <property type="entry name" value="Amidohydro_1"/>
    <property type="match status" value="1"/>
</dbReference>
<dbReference type="PANTHER" id="PTHR43794:SF11">
    <property type="entry name" value="AMIDOHYDROLASE-RELATED DOMAIN-CONTAINING PROTEIN"/>
    <property type="match status" value="1"/>
</dbReference>
<feature type="domain" description="Aminodeoxyfutalosine deaminase/Imidazolonepropionase-like composite" evidence="5">
    <location>
        <begin position="28"/>
        <end position="53"/>
    </location>
</feature>
<sequence length="457" mass="50669">MLKGTSMLLVANGSVFTRNAQTPFIPNGAVAIDGDTIVEVGPECELKAKYPDAEYVDAQGNLIMPGLINCHTHIYSGLARGLAIKGCNPTNFLENLEQQWWKIDDNLTLDGTKASAYATILDSIRDGVTTIFDHHASFCEIPGSLFTIKDAAQELGMRSCLCYEVSDRRGQEKCDQAIAENAEFAQWAAKERRDNDNHMIAAMFGGHATFTLSDETMDKMAEANNGLTGFHIHVCEGMNDVWDSRLNRGGISPVERLLQHNLLGPDTMLGHCIHVTPAEMDIVKESGTWLVNNPESNMGNAVGCAPVLEFFRRGIPVCMGTDAYTHDMLESLKVFLIIQRHNAAMPNVGWCEAMTMLFENNAKMASKYFDRKLGVLEAGAAADVIVMDYKPFTPLSEENIDGHMLFGMMGKNCRTTIINGRVLYKDREFVGIDEDKINAWTMAESKKLWSTLNDRVY</sequence>
<protein>
    <submittedName>
        <fullName evidence="6">Putative selenium metabolism protein SsnA</fullName>
    </submittedName>
</protein>